<evidence type="ECO:0000256" key="2">
    <source>
        <dbReference type="SAM" id="Phobius"/>
    </source>
</evidence>
<keyword evidence="2" id="KW-0812">Transmembrane</keyword>
<sequence>MAKLALEPAFAPFKEELAKVRTALSQTLKALEEKAAALDDAAKDSSDAVQRFSPALRQIEVERTQWNEQSDALRIELTRIAEQLAPLPERIGGVVRDHHSLGSLATHIADNQKAMAVQINHLRRLVLWGLLVFTVLFVVIGVLVIR</sequence>
<evidence type="ECO:0000313" key="4">
    <source>
        <dbReference type="Proteomes" id="UP001519332"/>
    </source>
</evidence>
<dbReference type="RefSeq" id="WP_209642076.1">
    <property type="nucleotide sequence ID" value="NZ_JAGINW010000001.1"/>
</dbReference>
<dbReference type="EMBL" id="JAGINW010000001">
    <property type="protein sequence ID" value="MBP2324797.1"/>
    <property type="molecule type" value="Genomic_DNA"/>
</dbReference>
<dbReference type="Proteomes" id="UP001519332">
    <property type="component" value="Unassembled WGS sequence"/>
</dbReference>
<gene>
    <name evidence="3" type="ORF">JOF56_005182</name>
</gene>
<evidence type="ECO:0000256" key="1">
    <source>
        <dbReference type="SAM" id="Coils"/>
    </source>
</evidence>
<organism evidence="3 4">
    <name type="scientific">Kibdelosporangium banguiense</name>
    <dbReference type="NCBI Taxonomy" id="1365924"/>
    <lineage>
        <taxon>Bacteria</taxon>
        <taxon>Bacillati</taxon>
        <taxon>Actinomycetota</taxon>
        <taxon>Actinomycetes</taxon>
        <taxon>Pseudonocardiales</taxon>
        <taxon>Pseudonocardiaceae</taxon>
        <taxon>Kibdelosporangium</taxon>
    </lineage>
</organism>
<comment type="caution">
    <text evidence="3">The sequence shown here is derived from an EMBL/GenBank/DDBJ whole genome shotgun (WGS) entry which is preliminary data.</text>
</comment>
<proteinExistence type="predicted"/>
<keyword evidence="4" id="KW-1185">Reference proteome</keyword>
<reference evidence="3 4" key="1">
    <citation type="submission" date="2021-03" db="EMBL/GenBank/DDBJ databases">
        <title>Sequencing the genomes of 1000 actinobacteria strains.</title>
        <authorList>
            <person name="Klenk H.-P."/>
        </authorList>
    </citation>
    <scope>NUCLEOTIDE SEQUENCE [LARGE SCALE GENOMIC DNA]</scope>
    <source>
        <strain evidence="3 4">DSM 46670</strain>
    </source>
</reference>
<keyword evidence="2" id="KW-1133">Transmembrane helix</keyword>
<protein>
    <submittedName>
        <fullName evidence="3">Chromosome segregation ATPase</fullName>
    </submittedName>
</protein>
<accession>A0ABS4TK48</accession>
<name>A0ABS4TK48_9PSEU</name>
<keyword evidence="2" id="KW-0472">Membrane</keyword>
<feature type="coiled-coil region" evidence="1">
    <location>
        <begin position="14"/>
        <end position="76"/>
    </location>
</feature>
<evidence type="ECO:0000313" key="3">
    <source>
        <dbReference type="EMBL" id="MBP2324797.1"/>
    </source>
</evidence>
<keyword evidence="1" id="KW-0175">Coiled coil</keyword>
<feature type="transmembrane region" description="Helical" evidence="2">
    <location>
        <begin position="125"/>
        <end position="145"/>
    </location>
</feature>